<dbReference type="SMART" id="SM00849">
    <property type="entry name" value="Lactamase_B"/>
    <property type="match status" value="1"/>
</dbReference>
<protein>
    <submittedName>
        <fullName evidence="2">MBL fold metallo-hydrolase</fullName>
    </submittedName>
</protein>
<dbReference type="Gene3D" id="3.60.15.10">
    <property type="entry name" value="Ribonuclease Z/Hydroxyacylglutathione hydrolase-like"/>
    <property type="match status" value="1"/>
</dbReference>
<dbReference type="InterPro" id="IPR001279">
    <property type="entry name" value="Metallo-B-lactamas"/>
</dbReference>
<evidence type="ECO:0000313" key="2">
    <source>
        <dbReference type="EMBL" id="MFC4910120.1"/>
    </source>
</evidence>
<dbReference type="InterPro" id="IPR036866">
    <property type="entry name" value="RibonucZ/Hydroxyglut_hydro"/>
</dbReference>
<dbReference type="PANTHER" id="PTHR36839">
    <property type="entry name" value="METALLO-BETA-LACTAMASE FAMILY PROTEIN (AFU_ORTHOLOGUE AFUA_5G12770)"/>
    <property type="match status" value="1"/>
</dbReference>
<proteinExistence type="predicted"/>
<dbReference type="RefSeq" id="WP_378258166.1">
    <property type="nucleotide sequence ID" value="NZ_JBHSIT010000006.1"/>
</dbReference>
<dbReference type="EMBL" id="JBHSIT010000006">
    <property type="protein sequence ID" value="MFC4910120.1"/>
    <property type="molecule type" value="Genomic_DNA"/>
</dbReference>
<comment type="caution">
    <text evidence="2">The sequence shown here is derived from an EMBL/GenBank/DDBJ whole genome shotgun (WGS) entry which is preliminary data.</text>
</comment>
<name>A0ABV9U405_9ACTN</name>
<feature type="domain" description="Metallo-beta-lactamase" evidence="1">
    <location>
        <begin position="83"/>
        <end position="252"/>
    </location>
</feature>
<dbReference type="PANTHER" id="PTHR36839:SF1">
    <property type="entry name" value="METALLO-BETA-LACTAMASE FAMILY PROTEIN (AFU_ORTHOLOGUE AFUA_5G12770)"/>
    <property type="match status" value="1"/>
</dbReference>
<accession>A0ABV9U405</accession>
<sequence length="280" mass="30556">MSSSRRVVSETGARLPICSTCGVQYGAARSDCPICLDERQYVGWDGQQWTTLAGLQAEGRRGRIAEEGPGVIGIGAEPAVSIGQRALLIRSASGNVLWDCVGYLDDDLGAEIEKLGGISAIAVSHPHFYGVMTEYGRAFDAPVHVHAADREWVGRPDPVIEYWTGDTHRLAPGLTLINAGTHFAGGTVLHWSDDPDGRGALFSGDIFLVVMDRRWVSFMYSIPNFIPERPSTIRRALSLVEPLSFERIYGAFWGRVVTSDGAAAVRRSADRYLRFSLDEG</sequence>
<keyword evidence="3" id="KW-1185">Reference proteome</keyword>
<organism evidence="2 3">
    <name type="scientific">Actinomadura gamaensis</name>
    <dbReference type="NCBI Taxonomy" id="1763541"/>
    <lineage>
        <taxon>Bacteria</taxon>
        <taxon>Bacillati</taxon>
        <taxon>Actinomycetota</taxon>
        <taxon>Actinomycetes</taxon>
        <taxon>Streptosporangiales</taxon>
        <taxon>Thermomonosporaceae</taxon>
        <taxon>Actinomadura</taxon>
    </lineage>
</organism>
<evidence type="ECO:0000259" key="1">
    <source>
        <dbReference type="SMART" id="SM00849"/>
    </source>
</evidence>
<dbReference type="Proteomes" id="UP001595872">
    <property type="component" value="Unassembled WGS sequence"/>
</dbReference>
<reference evidence="3" key="1">
    <citation type="journal article" date="2019" name="Int. J. Syst. Evol. Microbiol.">
        <title>The Global Catalogue of Microorganisms (GCM) 10K type strain sequencing project: providing services to taxonomists for standard genome sequencing and annotation.</title>
        <authorList>
            <consortium name="The Broad Institute Genomics Platform"/>
            <consortium name="The Broad Institute Genome Sequencing Center for Infectious Disease"/>
            <person name="Wu L."/>
            <person name="Ma J."/>
        </authorList>
    </citation>
    <scope>NUCLEOTIDE SEQUENCE [LARGE SCALE GENOMIC DNA]</scope>
    <source>
        <strain evidence="3">KLKA75</strain>
    </source>
</reference>
<gene>
    <name evidence="2" type="ORF">ACFPCY_22585</name>
</gene>
<dbReference type="SUPFAM" id="SSF56281">
    <property type="entry name" value="Metallo-hydrolase/oxidoreductase"/>
    <property type="match status" value="1"/>
</dbReference>
<evidence type="ECO:0000313" key="3">
    <source>
        <dbReference type="Proteomes" id="UP001595872"/>
    </source>
</evidence>